<dbReference type="InterPro" id="IPR001296">
    <property type="entry name" value="Glyco_trans_1"/>
</dbReference>
<dbReference type="PANTHER" id="PTHR46401:SF8">
    <property type="entry name" value="BLL6006 PROTEIN"/>
    <property type="match status" value="1"/>
</dbReference>
<dbReference type="EMBL" id="JAKLTR010000003">
    <property type="protein sequence ID" value="MCG2613978.1"/>
    <property type="molecule type" value="Genomic_DNA"/>
</dbReference>
<dbReference type="EC" id="2.4.-.-" evidence="2"/>
<dbReference type="PANTHER" id="PTHR46401">
    <property type="entry name" value="GLYCOSYLTRANSFERASE WBBK-RELATED"/>
    <property type="match status" value="1"/>
</dbReference>
<sequence>MRKKVAILYSYNENWIGSTYYIQNLISALNTLKDDQKPEVLIVTTNKEAFDQLALVTKYAYLRYRKLTLAERIINNFTPAFIWKNIIGKTIFRVYTGIDLVFPATAGVSFSFCKNRLFWIADFQEHYLPGFFSREEIDKRKNIQKQIVEIGREIVFSSHSAKDNFNEIYPSNGLNQYVLPFAVTNTGFPEGNDDVLNRYGVAKNYFLCSNQFWKHKNHEMVLRAVASLKAKGQVVQVVFTGKERDYRNPTYIDDLKALAKTLAIEKEVLFLGFISRADQLQLMKRSVAVIQPSLFEGWSTVIEDAKSLNVKIIASDLEVHREQLQTYPWYRLFNAANEDQLCGSIADAQSANVLIAYDYREDIAAYGNAFLKTLNTIVTKKA</sequence>
<proteinExistence type="predicted"/>
<dbReference type="Gene3D" id="3.40.50.2000">
    <property type="entry name" value="Glycogen Phosphorylase B"/>
    <property type="match status" value="1"/>
</dbReference>
<gene>
    <name evidence="2" type="ORF">LZZ85_06785</name>
</gene>
<keyword evidence="3" id="KW-1185">Reference proteome</keyword>
<keyword evidence="2" id="KW-0808">Transferase</keyword>
<name>A0ABS9KNT5_9BACT</name>
<dbReference type="Pfam" id="PF00534">
    <property type="entry name" value="Glycos_transf_1"/>
    <property type="match status" value="1"/>
</dbReference>
<dbReference type="GO" id="GO:0016757">
    <property type="term" value="F:glycosyltransferase activity"/>
    <property type="evidence" value="ECO:0007669"/>
    <property type="project" value="UniProtKB-KW"/>
</dbReference>
<reference evidence="2" key="1">
    <citation type="submission" date="2022-01" db="EMBL/GenBank/DDBJ databases">
        <authorList>
            <person name="Jo J.-H."/>
            <person name="Im W.-T."/>
        </authorList>
    </citation>
    <scope>NUCLEOTIDE SEQUENCE</scope>
    <source>
        <strain evidence="2">NA20</strain>
    </source>
</reference>
<dbReference type="Proteomes" id="UP001165367">
    <property type="component" value="Unassembled WGS sequence"/>
</dbReference>
<protein>
    <submittedName>
        <fullName evidence="2">Glycosyltransferase</fullName>
        <ecNumber evidence="2">2.4.-.-</ecNumber>
    </submittedName>
</protein>
<dbReference type="RefSeq" id="WP_237869964.1">
    <property type="nucleotide sequence ID" value="NZ_JAKLTR010000003.1"/>
</dbReference>
<comment type="caution">
    <text evidence="2">The sequence shown here is derived from an EMBL/GenBank/DDBJ whole genome shotgun (WGS) entry which is preliminary data.</text>
</comment>
<evidence type="ECO:0000313" key="2">
    <source>
        <dbReference type="EMBL" id="MCG2613978.1"/>
    </source>
</evidence>
<keyword evidence="2" id="KW-0328">Glycosyltransferase</keyword>
<organism evidence="2 3">
    <name type="scientific">Terrimonas ginsenosidimutans</name>
    <dbReference type="NCBI Taxonomy" id="2908004"/>
    <lineage>
        <taxon>Bacteria</taxon>
        <taxon>Pseudomonadati</taxon>
        <taxon>Bacteroidota</taxon>
        <taxon>Chitinophagia</taxon>
        <taxon>Chitinophagales</taxon>
        <taxon>Chitinophagaceae</taxon>
        <taxon>Terrimonas</taxon>
    </lineage>
</organism>
<evidence type="ECO:0000313" key="3">
    <source>
        <dbReference type="Proteomes" id="UP001165367"/>
    </source>
</evidence>
<dbReference type="SUPFAM" id="SSF53756">
    <property type="entry name" value="UDP-Glycosyltransferase/glycogen phosphorylase"/>
    <property type="match status" value="1"/>
</dbReference>
<feature type="domain" description="Glycosyl transferase family 1" evidence="1">
    <location>
        <begin position="203"/>
        <end position="328"/>
    </location>
</feature>
<accession>A0ABS9KNT5</accession>
<evidence type="ECO:0000259" key="1">
    <source>
        <dbReference type="Pfam" id="PF00534"/>
    </source>
</evidence>